<dbReference type="RefSeq" id="WP_204464385.1">
    <property type="nucleotide sequence ID" value="NZ_JAFBCV010000001.1"/>
</dbReference>
<keyword evidence="1" id="KW-0808">Transferase</keyword>
<dbReference type="PROSITE" id="PS51186">
    <property type="entry name" value="GNAT"/>
    <property type="match status" value="1"/>
</dbReference>
<keyword evidence="5" id="KW-1185">Reference proteome</keyword>
<dbReference type="Proteomes" id="UP001179280">
    <property type="component" value="Unassembled WGS sequence"/>
</dbReference>
<dbReference type="Gene3D" id="3.40.630.30">
    <property type="match status" value="1"/>
</dbReference>
<evidence type="ECO:0000256" key="2">
    <source>
        <dbReference type="ARBA" id="ARBA00023315"/>
    </source>
</evidence>
<dbReference type="SUPFAM" id="SSF55729">
    <property type="entry name" value="Acyl-CoA N-acyltransferases (Nat)"/>
    <property type="match status" value="1"/>
</dbReference>
<evidence type="ECO:0000259" key="3">
    <source>
        <dbReference type="PROSITE" id="PS51186"/>
    </source>
</evidence>
<sequence>MKLTEYTKKYAEATAKMWNESRDHFGGGDEMETAEERDKKEKNLGNIVTMLALEQDKVIGYCGLSEYQQDTGALYIPLLNAHPDYLGKGVGKALVLEAIKRTVQSEWPRLDLYTWPGNTKAVPLYKRCGFFWEDRDDSTHLMNFIPLVLQHPFLKLLINNDNWYQSLKQDLAIAPNQEKVKDFSVFTYLFELFNQNVQVGIEHSSRQIYLIETDEFKAEWLLPSKVLNTGVQYEAVLKVTNKTNNPMHIEAAGTAPVPFDFSYAINENIKNEAIFTFPFKINHSYEITEQSEWKSHPYCSIPLKVNDVSCPLACGYVIKEPLKLAAYVNKPALVEESQKGELIIEVTNQQKQMVKTTLIVLENDWIELSEASNTVTVDEKRTATISVPFSLKEMGVGELSILITIDQSSTPHQKTIPLVLPSDETLGFYEREKEFTVVNGKDELLFNKDSFMIYAKTNKRRVPWTLLYPSYNEPLSNELATVGWNHLSCEVNENALFVHSTYPLLGGKALLTIDYRWDRNKSVEVAMFIKNQTHDTVDVNSINLPFYFFPDQVFLPTEKGILHVNQVNLLEINELPLHQHNDQWVLLKWKEGTLGLTADEKGQFVELDDDLCLRWNVEPLKSQASSQRMEFVLFPNKFQTAEALAQQLNRENRVLPAEFASFKKNGFVRNQEAVEIDILTGKKERDEGHVHVEDEDRASYPFSQTDGKVTITHSVTLTAPTKALQLHYKGEHYEKKRLLQTIRQNDIEVVSKVEEIDGHQVHTVENGELVFRASETYYPAVYSIQTKREWLDHLYPKAGPKSWWNPWGGGIMTIPRNLQLRTIMEQTHTVSFVKMNDQWNQQWHGIKISIQFNDHRDYAGAVLNQYYVTLPGATVLAHLIQCEKGPTLLTEKQWLSGSFLNREALSIYPTASEDELYHLRGGQFELNGQALDSVNRLYANDTDESLVVISQNQVESREFYQNKDVFAYMTIEKLEKWPHQERVQSQPQFFVWTEGLPASRGWEWIRDVQLKEDLTD</sequence>
<evidence type="ECO:0000256" key="1">
    <source>
        <dbReference type="ARBA" id="ARBA00022679"/>
    </source>
</evidence>
<dbReference type="InterPro" id="IPR050832">
    <property type="entry name" value="Bact_Acetyltransf"/>
</dbReference>
<feature type="domain" description="N-acetyltransferase" evidence="3">
    <location>
        <begin position="1"/>
        <end position="152"/>
    </location>
</feature>
<comment type="caution">
    <text evidence="4">The sequence shown here is derived from an EMBL/GenBank/DDBJ whole genome shotgun (WGS) entry which is preliminary data.</text>
</comment>
<dbReference type="InterPro" id="IPR016181">
    <property type="entry name" value="Acyl_CoA_acyltransferase"/>
</dbReference>
<dbReference type="PANTHER" id="PTHR43877">
    <property type="entry name" value="AMINOALKYLPHOSPHONATE N-ACETYLTRANSFERASE-RELATED-RELATED"/>
    <property type="match status" value="1"/>
</dbReference>
<proteinExistence type="predicted"/>
<gene>
    <name evidence="4" type="ORF">JOC54_000698</name>
</gene>
<name>A0ABS2SPM4_9BACI</name>
<keyword evidence="2" id="KW-0012">Acyltransferase</keyword>
<reference evidence="4" key="1">
    <citation type="submission" date="2021-01" db="EMBL/GenBank/DDBJ databases">
        <title>Genomic Encyclopedia of Type Strains, Phase IV (KMG-IV): sequencing the most valuable type-strain genomes for metagenomic binning, comparative biology and taxonomic classification.</title>
        <authorList>
            <person name="Goeker M."/>
        </authorList>
    </citation>
    <scope>NUCLEOTIDE SEQUENCE</scope>
    <source>
        <strain evidence="4">DSM 21943</strain>
    </source>
</reference>
<dbReference type="EMBL" id="JAFBCV010000001">
    <property type="protein sequence ID" value="MBM7837467.1"/>
    <property type="molecule type" value="Genomic_DNA"/>
</dbReference>
<evidence type="ECO:0000313" key="5">
    <source>
        <dbReference type="Proteomes" id="UP001179280"/>
    </source>
</evidence>
<evidence type="ECO:0000313" key="4">
    <source>
        <dbReference type="EMBL" id="MBM7837467.1"/>
    </source>
</evidence>
<organism evidence="4 5">
    <name type="scientific">Shouchella xiaoxiensis</name>
    <dbReference type="NCBI Taxonomy" id="766895"/>
    <lineage>
        <taxon>Bacteria</taxon>
        <taxon>Bacillati</taxon>
        <taxon>Bacillota</taxon>
        <taxon>Bacilli</taxon>
        <taxon>Bacillales</taxon>
        <taxon>Bacillaceae</taxon>
        <taxon>Shouchella</taxon>
    </lineage>
</organism>
<protein>
    <submittedName>
        <fullName evidence="4">Ribosomal protein S18 acetylase RimI-like enzyme</fullName>
    </submittedName>
</protein>
<dbReference type="CDD" id="cd04301">
    <property type="entry name" value="NAT_SF"/>
    <property type="match status" value="1"/>
</dbReference>
<accession>A0ABS2SPM4</accession>
<dbReference type="InterPro" id="IPR000182">
    <property type="entry name" value="GNAT_dom"/>
</dbReference>
<dbReference type="Pfam" id="PF00583">
    <property type="entry name" value="Acetyltransf_1"/>
    <property type="match status" value="1"/>
</dbReference>